<reference evidence="1 2" key="1">
    <citation type="submission" date="2021-06" db="EMBL/GenBank/DDBJ databases">
        <title>Caerostris darwini draft genome.</title>
        <authorList>
            <person name="Kono N."/>
            <person name="Arakawa K."/>
        </authorList>
    </citation>
    <scope>NUCLEOTIDE SEQUENCE [LARGE SCALE GENOMIC DNA]</scope>
</reference>
<gene>
    <name evidence="1" type="ORF">CDAR_622601</name>
</gene>
<dbReference type="EMBL" id="BPLQ01010997">
    <property type="protein sequence ID" value="GIY54901.1"/>
    <property type="molecule type" value="Genomic_DNA"/>
</dbReference>
<organism evidence="1 2">
    <name type="scientific">Caerostris darwini</name>
    <dbReference type="NCBI Taxonomy" id="1538125"/>
    <lineage>
        <taxon>Eukaryota</taxon>
        <taxon>Metazoa</taxon>
        <taxon>Ecdysozoa</taxon>
        <taxon>Arthropoda</taxon>
        <taxon>Chelicerata</taxon>
        <taxon>Arachnida</taxon>
        <taxon>Araneae</taxon>
        <taxon>Araneomorphae</taxon>
        <taxon>Entelegynae</taxon>
        <taxon>Araneoidea</taxon>
        <taxon>Araneidae</taxon>
        <taxon>Caerostris</taxon>
    </lineage>
</organism>
<dbReference type="Proteomes" id="UP001054837">
    <property type="component" value="Unassembled WGS sequence"/>
</dbReference>
<evidence type="ECO:0000313" key="2">
    <source>
        <dbReference type="Proteomes" id="UP001054837"/>
    </source>
</evidence>
<name>A0AAV4UAZ6_9ARAC</name>
<dbReference type="AlphaFoldDB" id="A0AAV4UAZ6"/>
<proteinExistence type="predicted"/>
<sequence>MAKKAGCETDVATTKKKGKWAKASFVNHCGLPFVSQELRLLFCHKRQKHWGTLVRLLLVRTHVNLSHPKAGREIQLCKLFRIVFHFGVRG</sequence>
<comment type="caution">
    <text evidence="1">The sequence shown here is derived from an EMBL/GenBank/DDBJ whole genome shotgun (WGS) entry which is preliminary data.</text>
</comment>
<evidence type="ECO:0000313" key="1">
    <source>
        <dbReference type="EMBL" id="GIY54901.1"/>
    </source>
</evidence>
<protein>
    <submittedName>
        <fullName evidence="1">Uncharacterized protein</fullName>
    </submittedName>
</protein>
<keyword evidence="2" id="KW-1185">Reference proteome</keyword>
<accession>A0AAV4UAZ6</accession>